<reference evidence="9 10" key="1">
    <citation type="submission" date="2022-11" db="EMBL/GenBank/DDBJ databases">
        <title>Spartinivicinus poritis sp. nov., isolated from scleractinian coral Porites lutea.</title>
        <authorList>
            <person name="Zhang G."/>
            <person name="Cai L."/>
            <person name="Wei Q."/>
        </authorList>
    </citation>
    <scope>NUCLEOTIDE SEQUENCE [LARGE SCALE GENOMIC DNA]</scope>
    <source>
        <strain evidence="9 10">A2-2</strain>
    </source>
</reference>
<evidence type="ECO:0000256" key="1">
    <source>
        <dbReference type="ARBA" id="ARBA00004196"/>
    </source>
</evidence>
<feature type="domain" description="Fe/B12 periplasmic-binding" evidence="8">
    <location>
        <begin position="77"/>
        <end position="338"/>
    </location>
</feature>
<dbReference type="Pfam" id="PF01497">
    <property type="entry name" value="Peripla_BP_2"/>
    <property type="match status" value="1"/>
</dbReference>
<accession>A0ABT5U318</accession>
<evidence type="ECO:0000259" key="8">
    <source>
        <dbReference type="PROSITE" id="PS50983"/>
    </source>
</evidence>
<evidence type="ECO:0000256" key="3">
    <source>
        <dbReference type="ARBA" id="ARBA00022448"/>
    </source>
</evidence>
<comment type="similarity">
    <text evidence="2">Belongs to the bacterial solute-binding protein 8 family.</text>
</comment>
<evidence type="ECO:0000256" key="7">
    <source>
        <dbReference type="SAM" id="SignalP"/>
    </source>
</evidence>
<name>A0ABT5U318_9GAMM</name>
<evidence type="ECO:0000256" key="2">
    <source>
        <dbReference type="ARBA" id="ARBA00008814"/>
    </source>
</evidence>
<comment type="subcellular location">
    <subcellularLocation>
        <location evidence="1">Cell envelope</location>
    </subcellularLocation>
</comment>
<dbReference type="Proteomes" id="UP001528823">
    <property type="component" value="Unassembled WGS sequence"/>
</dbReference>
<dbReference type="InterPro" id="IPR002491">
    <property type="entry name" value="ABC_transptr_periplasmic_BD"/>
</dbReference>
<evidence type="ECO:0000313" key="9">
    <source>
        <dbReference type="EMBL" id="MDE1460697.1"/>
    </source>
</evidence>
<dbReference type="EMBL" id="JAPMOU010000002">
    <property type="protein sequence ID" value="MDE1460697.1"/>
    <property type="molecule type" value="Genomic_DNA"/>
</dbReference>
<dbReference type="SUPFAM" id="SSF53807">
    <property type="entry name" value="Helical backbone' metal receptor"/>
    <property type="match status" value="1"/>
</dbReference>
<dbReference type="Gene3D" id="3.40.50.1980">
    <property type="entry name" value="Nitrogenase molybdenum iron protein domain"/>
    <property type="match status" value="2"/>
</dbReference>
<sequence>MKLINNVWLLAIMALVGCQPADEATELQQYSQQQSEQATQNSLKQRASTKQQESDNNTRQITDVTGSVVTIPRQPKRVVALSEVDLDSLLALGIQPLGATAGRGQTTTPSYLSDHTASVTIVGRLGLPNMDKLIELNPDLILAGGYIDPNALKQIKKIAPTVITHTIEENWKEAFQRTARLLEHEQAAEAYWAKYKKRVEQLKLILGEKANATISVVRWNPKGPGYMLNDSFISSVLKDVQLKRPEAQRQPGVGHSPPLSLEALEKIDGDWLFVGTLVEKSKAAQALDHIKTTQVFQQLKAVQHNQVVNVDGSLWTSVGGPLAAIAVLDDLVTVFKDA</sequence>
<evidence type="ECO:0000256" key="4">
    <source>
        <dbReference type="ARBA" id="ARBA00022496"/>
    </source>
</evidence>
<protein>
    <submittedName>
        <fullName evidence="9">Iron-siderophore ABC transporter substrate-binding protein</fullName>
    </submittedName>
</protein>
<keyword evidence="4" id="KW-0406">Ion transport</keyword>
<dbReference type="PANTHER" id="PTHR30532:SF25">
    <property type="entry name" value="IRON(III) DICITRATE-BINDING PERIPLASMIC PROTEIN"/>
    <property type="match status" value="1"/>
</dbReference>
<gene>
    <name evidence="9" type="ORF">ORQ98_01830</name>
</gene>
<keyword evidence="5 7" id="KW-0732">Signal</keyword>
<evidence type="ECO:0000256" key="6">
    <source>
        <dbReference type="SAM" id="MobiDB-lite"/>
    </source>
</evidence>
<dbReference type="CDD" id="cd01146">
    <property type="entry name" value="FhuD"/>
    <property type="match status" value="1"/>
</dbReference>
<dbReference type="PROSITE" id="PS50983">
    <property type="entry name" value="FE_B12_PBP"/>
    <property type="match status" value="1"/>
</dbReference>
<keyword evidence="4" id="KW-0408">Iron</keyword>
<feature type="compositionally biased region" description="Polar residues" evidence="6">
    <location>
        <begin position="41"/>
        <end position="64"/>
    </location>
</feature>
<dbReference type="PROSITE" id="PS51257">
    <property type="entry name" value="PROKAR_LIPOPROTEIN"/>
    <property type="match status" value="1"/>
</dbReference>
<dbReference type="InterPro" id="IPR051313">
    <property type="entry name" value="Bact_iron-sidero_bind"/>
</dbReference>
<proteinExistence type="inferred from homology"/>
<comment type="caution">
    <text evidence="9">The sequence shown here is derived from an EMBL/GenBank/DDBJ whole genome shotgun (WGS) entry which is preliminary data.</text>
</comment>
<keyword evidence="10" id="KW-1185">Reference proteome</keyword>
<evidence type="ECO:0000256" key="5">
    <source>
        <dbReference type="ARBA" id="ARBA00022729"/>
    </source>
</evidence>
<dbReference type="PANTHER" id="PTHR30532">
    <property type="entry name" value="IRON III DICITRATE-BINDING PERIPLASMIC PROTEIN"/>
    <property type="match status" value="1"/>
</dbReference>
<dbReference type="RefSeq" id="WP_274687069.1">
    <property type="nucleotide sequence ID" value="NZ_JAPMOU010000002.1"/>
</dbReference>
<feature type="region of interest" description="Disordered" evidence="6">
    <location>
        <begin position="29"/>
        <end position="64"/>
    </location>
</feature>
<feature type="compositionally biased region" description="Low complexity" evidence="6">
    <location>
        <begin position="29"/>
        <end position="40"/>
    </location>
</feature>
<evidence type="ECO:0000313" key="10">
    <source>
        <dbReference type="Proteomes" id="UP001528823"/>
    </source>
</evidence>
<feature type="signal peptide" evidence="7">
    <location>
        <begin position="1"/>
        <end position="23"/>
    </location>
</feature>
<feature type="chain" id="PRO_5046394475" evidence="7">
    <location>
        <begin position="24"/>
        <end position="338"/>
    </location>
</feature>
<keyword evidence="3" id="KW-0813">Transport</keyword>
<keyword evidence="4" id="KW-0410">Iron transport</keyword>
<organism evidence="9 10">
    <name type="scientific">Spartinivicinus poritis</name>
    <dbReference type="NCBI Taxonomy" id="2994640"/>
    <lineage>
        <taxon>Bacteria</taxon>
        <taxon>Pseudomonadati</taxon>
        <taxon>Pseudomonadota</taxon>
        <taxon>Gammaproteobacteria</taxon>
        <taxon>Oceanospirillales</taxon>
        <taxon>Zooshikellaceae</taxon>
        <taxon>Spartinivicinus</taxon>
    </lineage>
</organism>